<reference evidence="4" key="1">
    <citation type="submission" date="2016-02" db="EMBL/GenBank/DDBJ databases">
        <title>Draft genome sequence of Microdochium bolleyi, a fungal endophyte of beachgrass.</title>
        <authorList>
            <consortium name="DOE Joint Genome Institute"/>
            <person name="David A.S."/>
            <person name="May G."/>
            <person name="Haridas S."/>
            <person name="Lim J."/>
            <person name="Wang M."/>
            <person name="Labutti K."/>
            <person name="Lipzen A."/>
            <person name="Barry K."/>
            <person name="Grigoriev I.V."/>
        </authorList>
    </citation>
    <scope>NUCLEOTIDE SEQUENCE [LARGE SCALE GENOMIC DNA]</scope>
    <source>
        <strain evidence="4">J235TASD1</strain>
    </source>
</reference>
<evidence type="ECO:0000256" key="1">
    <source>
        <dbReference type="SAM" id="MobiDB-lite"/>
    </source>
</evidence>
<dbReference type="EMBL" id="KQ964262">
    <property type="protein sequence ID" value="KXJ87583.1"/>
    <property type="molecule type" value="Genomic_DNA"/>
</dbReference>
<accession>A0A136IRM6</accession>
<dbReference type="InParanoid" id="A0A136IRM6"/>
<organism evidence="3 4">
    <name type="scientific">Microdochium bolleyi</name>
    <dbReference type="NCBI Taxonomy" id="196109"/>
    <lineage>
        <taxon>Eukaryota</taxon>
        <taxon>Fungi</taxon>
        <taxon>Dikarya</taxon>
        <taxon>Ascomycota</taxon>
        <taxon>Pezizomycotina</taxon>
        <taxon>Sordariomycetes</taxon>
        <taxon>Xylariomycetidae</taxon>
        <taxon>Xylariales</taxon>
        <taxon>Microdochiaceae</taxon>
        <taxon>Microdochium</taxon>
    </lineage>
</organism>
<gene>
    <name evidence="3" type="ORF">Micbo1qcDRAFT_216083</name>
</gene>
<feature type="compositionally biased region" description="Basic residues" evidence="1">
    <location>
        <begin position="170"/>
        <end position="181"/>
    </location>
</feature>
<feature type="region of interest" description="Disordered" evidence="1">
    <location>
        <begin position="112"/>
        <end position="131"/>
    </location>
</feature>
<sequence>MGCSITISQAFFPIKSTSQRLNMRSVRCILLMGTLAAAQAANSEVHCVTAMGPKPVSPVGTATAESTSTASLPDVTTTTAVTETLTAAPITETETTTLEVTTTTTENTVTDTYTSTSTETETSTTTTTSTATETSTVNEVVTSTSTTVIGAASTFVPIADTANGYPARKRDSHRRHCHKATVPKPSQYPTSIVGTYSGAAQPSPSDGACSLGEGTQYPTEVQCSVTTTVQQTLTQTETSSETVTPAPATETTTSTVTSTSTEVPRASTTQIITETTTATETATATTTTTETTTSTTTETAMATEYAGCGPNNIFETYQGRPITNVFNNGNGQLTGATILDYVIGVSSAVQCCVACLKKEGCTGSIYPKGSTACYLMHNRDRTCASQSANQALFVTSNAGTGYAISNGLCGYQEYRAQQA</sequence>
<dbReference type="Pfam" id="PF00024">
    <property type="entry name" value="PAN_1"/>
    <property type="match status" value="1"/>
</dbReference>
<evidence type="ECO:0000259" key="2">
    <source>
        <dbReference type="Pfam" id="PF00024"/>
    </source>
</evidence>
<evidence type="ECO:0000313" key="4">
    <source>
        <dbReference type="Proteomes" id="UP000070501"/>
    </source>
</evidence>
<keyword evidence="4" id="KW-1185">Reference proteome</keyword>
<dbReference type="Proteomes" id="UP000070501">
    <property type="component" value="Unassembled WGS sequence"/>
</dbReference>
<feature type="region of interest" description="Disordered" evidence="1">
    <location>
        <begin position="234"/>
        <end position="267"/>
    </location>
</feature>
<feature type="domain" description="Apple" evidence="2">
    <location>
        <begin position="341"/>
        <end position="386"/>
    </location>
</feature>
<dbReference type="OrthoDB" id="5428787at2759"/>
<protein>
    <recommendedName>
        <fullName evidence="2">Apple domain-containing protein</fullName>
    </recommendedName>
</protein>
<proteinExistence type="predicted"/>
<dbReference type="InterPro" id="IPR003609">
    <property type="entry name" value="Pan_app"/>
</dbReference>
<evidence type="ECO:0000313" key="3">
    <source>
        <dbReference type="EMBL" id="KXJ87583.1"/>
    </source>
</evidence>
<name>A0A136IRM6_9PEZI</name>
<feature type="region of interest" description="Disordered" evidence="1">
    <location>
        <begin position="165"/>
        <end position="213"/>
    </location>
</feature>
<dbReference type="AlphaFoldDB" id="A0A136IRM6"/>
<feature type="compositionally biased region" description="Polar residues" evidence="1">
    <location>
        <begin position="187"/>
        <end position="204"/>
    </location>
</feature>
<feature type="compositionally biased region" description="Low complexity" evidence="1">
    <location>
        <begin position="234"/>
        <end position="264"/>
    </location>
</feature>